<proteinExistence type="predicted"/>
<sequence>IPEQTVAEAAKRKHLLQQDRAQRTASGELVRDVDDTLDNVESIRVEQSEDREPAAHLKEIDWDVGHPDREKNLLKFEQRKKYDEWNTKPSYLHRRHMRHLSVVVTMQ</sequence>
<name>A0AAN4ZDL9_9BILA</name>
<dbReference type="AlphaFoldDB" id="A0AAN4ZDL9"/>
<reference evidence="3" key="1">
    <citation type="submission" date="2022-10" db="EMBL/GenBank/DDBJ databases">
        <title>Genome assembly of Pristionchus species.</title>
        <authorList>
            <person name="Yoshida K."/>
            <person name="Sommer R.J."/>
        </authorList>
    </citation>
    <scope>NUCLEOTIDE SEQUENCE [LARGE SCALE GENOMIC DNA]</scope>
    <source>
        <strain evidence="3">RS5460</strain>
    </source>
</reference>
<feature type="non-terminal residue" evidence="2">
    <location>
        <position position="107"/>
    </location>
</feature>
<keyword evidence="3" id="KW-1185">Reference proteome</keyword>
<dbReference type="Proteomes" id="UP001328107">
    <property type="component" value="Unassembled WGS sequence"/>
</dbReference>
<feature type="region of interest" description="Disordered" evidence="1">
    <location>
        <begin position="1"/>
        <end position="30"/>
    </location>
</feature>
<evidence type="ECO:0000313" key="2">
    <source>
        <dbReference type="EMBL" id="GMR35055.1"/>
    </source>
</evidence>
<evidence type="ECO:0000313" key="3">
    <source>
        <dbReference type="Proteomes" id="UP001328107"/>
    </source>
</evidence>
<organism evidence="2 3">
    <name type="scientific">Pristionchus mayeri</name>
    <dbReference type="NCBI Taxonomy" id="1317129"/>
    <lineage>
        <taxon>Eukaryota</taxon>
        <taxon>Metazoa</taxon>
        <taxon>Ecdysozoa</taxon>
        <taxon>Nematoda</taxon>
        <taxon>Chromadorea</taxon>
        <taxon>Rhabditida</taxon>
        <taxon>Rhabditina</taxon>
        <taxon>Diplogasteromorpha</taxon>
        <taxon>Diplogasteroidea</taxon>
        <taxon>Neodiplogasteridae</taxon>
        <taxon>Pristionchus</taxon>
    </lineage>
</organism>
<accession>A0AAN4ZDL9</accession>
<feature type="non-terminal residue" evidence="2">
    <location>
        <position position="1"/>
    </location>
</feature>
<gene>
    <name evidence="2" type="ORF">PMAYCL1PPCAC_05250</name>
</gene>
<protein>
    <submittedName>
        <fullName evidence="2">Uncharacterized protein</fullName>
    </submittedName>
</protein>
<evidence type="ECO:0000256" key="1">
    <source>
        <dbReference type="SAM" id="MobiDB-lite"/>
    </source>
</evidence>
<comment type="caution">
    <text evidence="2">The sequence shown here is derived from an EMBL/GenBank/DDBJ whole genome shotgun (WGS) entry which is preliminary data.</text>
</comment>
<dbReference type="EMBL" id="BTRK01000002">
    <property type="protein sequence ID" value="GMR35055.1"/>
    <property type="molecule type" value="Genomic_DNA"/>
</dbReference>